<keyword evidence="5" id="KW-0472">Membrane</keyword>
<dbReference type="Gene3D" id="2.40.50.100">
    <property type="match status" value="1"/>
</dbReference>
<evidence type="ECO:0000256" key="4">
    <source>
        <dbReference type="SAM" id="MobiDB-lite"/>
    </source>
</evidence>
<dbReference type="OrthoDB" id="9760528at2"/>
<feature type="compositionally biased region" description="Basic and acidic residues" evidence="4">
    <location>
        <begin position="447"/>
        <end position="466"/>
    </location>
</feature>
<dbReference type="HOGENOM" id="CLU_038456_0_0_10"/>
<keyword evidence="5" id="KW-0812">Transmembrane</keyword>
<dbReference type="KEGG" id="fli:Fleli_0714"/>
<proteinExistence type="predicted"/>
<evidence type="ECO:0000313" key="7">
    <source>
        <dbReference type="Proteomes" id="UP000006054"/>
    </source>
</evidence>
<reference evidence="7" key="1">
    <citation type="submission" date="2012-06" db="EMBL/GenBank/DDBJ databases">
        <title>The complete genome of Flexibacter litoralis DSM 6794.</title>
        <authorList>
            <person name="Lucas S."/>
            <person name="Copeland A."/>
            <person name="Lapidus A."/>
            <person name="Glavina del Rio T."/>
            <person name="Dalin E."/>
            <person name="Tice H."/>
            <person name="Bruce D."/>
            <person name="Goodwin L."/>
            <person name="Pitluck S."/>
            <person name="Peters L."/>
            <person name="Ovchinnikova G."/>
            <person name="Lu M."/>
            <person name="Kyrpides N."/>
            <person name="Mavromatis K."/>
            <person name="Ivanova N."/>
            <person name="Brettin T."/>
            <person name="Detter J.C."/>
            <person name="Han C."/>
            <person name="Larimer F."/>
            <person name="Land M."/>
            <person name="Hauser L."/>
            <person name="Markowitz V."/>
            <person name="Cheng J.-F."/>
            <person name="Hugenholtz P."/>
            <person name="Woyke T."/>
            <person name="Wu D."/>
            <person name="Spring S."/>
            <person name="Lang E."/>
            <person name="Kopitz M."/>
            <person name="Brambilla E."/>
            <person name="Klenk H.-P."/>
            <person name="Eisen J.A."/>
        </authorList>
    </citation>
    <scope>NUCLEOTIDE SEQUENCE [LARGE SCALE GENOMIC DNA]</scope>
    <source>
        <strain evidence="7">ATCC 23117 / DSM 6794 / NBRC 15988 / NCIMB 1366 / Sio-4</strain>
    </source>
</reference>
<evidence type="ECO:0000256" key="1">
    <source>
        <dbReference type="ARBA" id="ARBA00004196"/>
    </source>
</evidence>
<keyword evidence="5" id="KW-1133">Transmembrane helix</keyword>
<dbReference type="RefSeq" id="WP_014796634.1">
    <property type="nucleotide sequence ID" value="NC_018018.1"/>
</dbReference>
<comment type="subcellular location">
    <subcellularLocation>
        <location evidence="1">Cell envelope</location>
    </subcellularLocation>
</comment>
<feature type="region of interest" description="Disordered" evidence="4">
    <location>
        <begin position="442"/>
        <end position="466"/>
    </location>
</feature>
<sequence length="466" mass="52265">MLGISKNRMPEGDRLFKDFYVFELLQTPRYGKIVAYWALGIFIAGIAFLFLPWQQNVAGFGQLTAFRPEDRPQKVYPVIGGRIEAWHIQEGQFVNAGDTIARISEIKDYYFDPNLTDRMASQIDAQGNAIGSLGDKAVALDQQIAADKAAMALEVNQAKNKVEQLKYKITIDSADLVAIETQYQNAINQYEREQELFAKGLTSKTDLENKQLKAKESTAKLNSAQNKLATTRNEYLNTVLGVSAKRAAYLSKIAKAESDKSSTLAYVNENEQKLTKLENELTNVEVRKENYIIRAPQSGYVVKSLLTGIGEIVKEGQALITIMPENPQLAVELYVGANDVPLLQRGTHVRLQFDGWPSLVFSGWESATVGTFGGKIAVIDYVNTKNKYRILVVPDTELENEEGWPAALRVGSGVYGWAMLNEVPIWYELWRQLNAFPPLPVEGSDYGSKEEKDKLEQLEYDSKLKR</sequence>
<dbReference type="STRING" id="880071.Fleli_0714"/>
<evidence type="ECO:0000313" key="6">
    <source>
        <dbReference type="EMBL" id="AFM03175.1"/>
    </source>
</evidence>
<keyword evidence="7" id="KW-1185">Reference proteome</keyword>
<feature type="transmembrane region" description="Helical" evidence="5">
    <location>
        <begin position="33"/>
        <end position="53"/>
    </location>
</feature>
<accession>I4AGU0</accession>
<organism evidence="6 7">
    <name type="scientific">Bernardetia litoralis (strain ATCC 23117 / DSM 6794 / NBRC 15988 / NCIMB 1366 / Fx l1 / Sio-4)</name>
    <name type="common">Flexibacter litoralis</name>
    <dbReference type="NCBI Taxonomy" id="880071"/>
    <lineage>
        <taxon>Bacteria</taxon>
        <taxon>Pseudomonadati</taxon>
        <taxon>Bacteroidota</taxon>
        <taxon>Cytophagia</taxon>
        <taxon>Cytophagales</taxon>
        <taxon>Bernardetiaceae</taxon>
        <taxon>Bernardetia</taxon>
    </lineage>
</organism>
<name>I4AGU0_BERLS</name>
<dbReference type="eggNOG" id="COG0845">
    <property type="taxonomic scope" value="Bacteria"/>
</dbReference>
<dbReference type="GO" id="GO:0030313">
    <property type="term" value="C:cell envelope"/>
    <property type="evidence" value="ECO:0007669"/>
    <property type="project" value="UniProtKB-SubCell"/>
</dbReference>
<evidence type="ECO:0000256" key="2">
    <source>
        <dbReference type="ARBA" id="ARBA00023054"/>
    </source>
</evidence>
<feature type="coiled-coil region" evidence="3">
    <location>
        <begin position="267"/>
        <end position="294"/>
    </location>
</feature>
<gene>
    <name evidence="6" type="ordered locus">Fleli_0714</name>
</gene>
<dbReference type="PATRIC" id="fig|880071.3.peg.683"/>
<dbReference type="Proteomes" id="UP000006054">
    <property type="component" value="Chromosome"/>
</dbReference>
<feature type="coiled-coil region" evidence="3">
    <location>
        <begin position="148"/>
        <end position="234"/>
    </location>
</feature>
<keyword evidence="2 3" id="KW-0175">Coiled coil</keyword>
<evidence type="ECO:0000256" key="5">
    <source>
        <dbReference type="SAM" id="Phobius"/>
    </source>
</evidence>
<dbReference type="PANTHER" id="PTHR32347">
    <property type="entry name" value="EFFLUX SYSTEM COMPONENT YKNX-RELATED"/>
    <property type="match status" value="1"/>
</dbReference>
<dbReference type="EMBL" id="CP003345">
    <property type="protein sequence ID" value="AFM03175.1"/>
    <property type="molecule type" value="Genomic_DNA"/>
</dbReference>
<evidence type="ECO:0000256" key="3">
    <source>
        <dbReference type="SAM" id="Coils"/>
    </source>
</evidence>
<dbReference type="PRINTS" id="PR01490">
    <property type="entry name" value="RTXTOXIND"/>
</dbReference>
<dbReference type="PANTHER" id="PTHR32347:SF23">
    <property type="entry name" value="BLL5650 PROTEIN"/>
    <property type="match status" value="1"/>
</dbReference>
<protein>
    <submittedName>
        <fullName evidence="6">Uncharacterized protein</fullName>
    </submittedName>
</protein>
<dbReference type="AlphaFoldDB" id="I4AGU0"/>
<dbReference type="InterPro" id="IPR050465">
    <property type="entry name" value="UPF0194_transport"/>
</dbReference>